<gene>
    <name evidence="5" type="ORF">EV646_108180</name>
</gene>
<sequence length="539" mass="57514">MGGSVSTESSVAADTGLVDGVAEARSAYEARAWSRAFELYGAAGELDADDLDRYAIAAMLAGRMDEYYAIRERAYEQQLAQGDLLGAAGAALWAGMQRMASGDVVVGGGWLSRAARLIEEDGTDSIPAAVLGMSRAFTVDDLEQAVAISAEAVAAGRRLGSSDLVGLALHQQGLLLLQSGRTADGLAKLDEAMVELNSGSLSPMVTGIVYCGAISGCWTVYELTRATEWTAAMTRWCESQPELANFTGECKVRRAELKQLRGAWTDARADLARVSSADVDVWAAGCAAYVRGNLDRLQGRFSEAEECFSESGRLGYDPQPGLALLRLAQGSVEAAAAMIRRCLAEGQDDAKRVEVTYAATEILLVVGDTEAATCAADDLNKLADKCRTSIVHALDAQAQTMLRLAEGRPDAALTPARSALRRWVELHAPYQEARTRLLIADACRALGDTESAERESVTAAQLFEQLGAVPDLKLDHQLLSPREVEVLRLVATGATNRAIAARLVLSERTVDRHVSNIFTKLGVSSRSAATAYGLEHKLV</sequence>
<dbReference type="GO" id="GO:0006355">
    <property type="term" value="P:regulation of DNA-templated transcription"/>
    <property type="evidence" value="ECO:0007669"/>
    <property type="project" value="InterPro"/>
</dbReference>
<dbReference type="InterPro" id="IPR016032">
    <property type="entry name" value="Sig_transdc_resp-reg_C-effctor"/>
</dbReference>
<feature type="domain" description="HTH luxR-type" evidence="4">
    <location>
        <begin position="472"/>
        <end position="537"/>
    </location>
</feature>
<dbReference type="GO" id="GO:0003677">
    <property type="term" value="F:DNA binding"/>
    <property type="evidence" value="ECO:0007669"/>
    <property type="project" value="UniProtKB-KW"/>
</dbReference>
<reference evidence="5 6" key="1">
    <citation type="journal article" date="2015" name="Stand. Genomic Sci.">
        <title>Genomic Encyclopedia of Bacterial and Archaeal Type Strains, Phase III: the genomes of soil and plant-associated and newly described type strains.</title>
        <authorList>
            <person name="Whitman W.B."/>
            <person name="Woyke T."/>
            <person name="Klenk H.P."/>
            <person name="Zhou Y."/>
            <person name="Lilburn T.G."/>
            <person name="Beck B.J."/>
            <person name="De Vos P."/>
            <person name="Vandamme P."/>
            <person name="Eisen J.A."/>
            <person name="Garrity G."/>
            <person name="Hugenholtz P."/>
            <person name="Kyrpides N.C."/>
        </authorList>
    </citation>
    <scope>NUCLEOTIDE SEQUENCE [LARGE SCALE GENOMIC DNA]</scope>
    <source>
        <strain evidence="5 6">VKM Ac-2541</strain>
    </source>
</reference>
<evidence type="ECO:0000313" key="6">
    <source>
        <dbReference type="Proteomes" id="UP000295573"/>
    </source>
</evidence>
<evidence type="ECO:0000256" key="1">
    <source>
        <dbReference type="ARBA" id="ARBA00023015"/>
    </source>
</evidence>
<dbReference type="PRINTS" id="PR00038">
    <property type="entry name" value="HTHLUXR"/>
</dbReference>
<evidence type="ECO:0000256" key="2">
    <source>
        <dbReference type="ARBA" id="ARBA00023125"/>
    </source>
</evidence>
<dbReference type="Gene3D" id="1.10.10.10">
    <property type="entry name" value="Winged helix-like DNA-binding domain superfamily/Winged helix DNA-binding domain"/>
    <property type="match status" value="1"/>
</dbReference>
<keyword evidence="2" id="KW-0238">DNA-binding</keyword>
<evidence type="ECO:0000259" key="4">
    <source>
        <dbReference type="PROSITE" id="PS50043"/>
    </source>
</evidence>
<comment type="caution">
    <text evidence="5">The sequence shown here is derived from an EMBL/GenBank/DDBJ whole genome shotgun (WGS) entry which is preliminary data.</text>
</comment>
<dbReference type="InterPro" id="IPR036388">
    <property type="entry name" value="WH-like_DNA-bd_sf"/>
</dbReference>
<dbReference type="CDD" id="cd06170">
    <property type="entry name" value="LuxR_C_like"/>
    <property type="match status" value="1"/>
</dbReference>
<dbReference type="Proteomes" id="UP000295573">
    <property type="component" value="Unassembled WGS sequence"/>
</dbReference>
<dbReference type="AlphaFoldDB" id="A0A4R2ILI5"/>
<dbReference type="PROSITE" id="PS50043">
    <property type="entry name" value="HTH_LUXR_2"/>
    <property type="match status" value="1"/>
</dbReference>
<dbReference type="PANTHER" id="PTHR44688:SF16">
    <property type="entry name" value="DNA-BINDING TRANSCRIPTIONAL ACTIVATOR DEVR_DOSR"/>
    <property type="match status" value="1"/>
</dbReference>
<accession>A0A4R2ILI5</accession>
<keyword evidence="3" id="KW-0804">Transcription</keyword>
<dbReference type="Pfam" id="PF00196">
    <property type="entry name" value="GerE"/>
    <property type="match status" value="1"/>
</dbReference>
<protein>
    <submittedName>
        <fullName evidence="5">Regulatory LuxR family protein</fullName>
    </submittedName>
</protein>
<dbReference type="InterPro" id="IPR000792">
    <property type="entry name" value="Tscrpt_reg_LuxR_C"/>
</dbReference>
<organism evidence="5 6">
    <name type="scientific">Kribbella antiqua</name>
    <dbReference type="NCBI Taxonomy" id="2512217"/>
    <lineage>
        <taxon>Bacteria</taxon>
        <taxon>Bacillati</taxon>
        <taxon>Actinomycetota</taxon>
        <taxon>Actinomycetes</taxon>
        <taxon>Propionibacteriales</taxon>
        <taxon>Kribbellaceae</taxon>
        <taxon>Kribbella</taxon>
    </lineage>
</organism>
<proteinExistence type="predicted"/>
<dbReference type="PANTHER" id="PTHR44688">
    <property type="entry name" value="DNA-BINDING TRANSCRIPTIONAL ACTIVATOR DEVR_DOSR"/>
    <property type="match status" value="1"/>
</dbReference>
<dbReference type="SUPFAM" id="SSF48452">
    <property type="entry name" value="TPR-like"/>
    <property type="match status" value="1"/>
</dbReference>
<dbReference type="PROSITE" id="PS00622">
    <property type="entry name" value="HTH_LUXR_1"/>
    <property type="match status" value="1"/>
</dbReference>
<dbReference type="SMART" id="SM00421">
    <property type="entry name" value="HTH_LUXR"/>
    <property type="match status" value="1"/>
</dbReference>
<keyword evidence="6" id="KW-1185">Reference proteome</keyword>
<dbReference type="Gene3D" id="1.25.40.10">
    <property type="entry name" value="Tetratricopeptide repeat domain"/>
    <property type="match status" value="1"/>
</dbReference>
<dbReference type="InterPro" id="IPR011990">
    <property type="entry name" value="TPR-like_helical_dom_sf"/>
</dbReference>
<dbReference type="EMBL" id="SLWR01000008">
    <property type="protein sequence ID" value="TCO45557.1"/>
    <property type="molecule type" value="Genomic_DNA"/>
</dbReference>
<name>A0A4R2ILI5_9ACTN</name>
<dbReference type="SUPFAM" id="SSF46894">
    <property type="entry name" value="C-terminal effector domain of the bipartite response regulators"/>
    <property type="match status" value="1"/>
</dbReference>
<evidence type="ECO:0000256" key="3">
    <source>
        <dbReference type="ARBA" id="ARBA00023163"/>
    </source>
</evidence>
<evidence type="ECO:0000313" key="5">
    <source>
        <dbReference type="EMBL" id="TCO45557.1"/>
    </source>
</evidence>
<keyword evidence="1" id="KW-0805">Transcription regulation</keyword>